<dbReference type="Pfam" id="PF00412">
    <property type="entry name" value="LIM"/>
    <property type="match status" value="1"/>
</dbReference>
<protein>
    <recommendedName>
        <fullName evidence="12">PDZ domain-containing protein</fullName>
    </recommendedName>
</protein>
<feature type="domain" description="LIM zinc-binding" evidence="8">
    <location>
        <begin position="244"/>
        <end position="304"/>
    </location>
</feature>
<dbReference type="PROSITE" id="PS50023">
    <property type="entry name" value="LIM_DOMAIN_2"/>
    <property type="match status" value="1"/>
</dbReference>
<keyword evidence="2" id="KW-0963">Cytoplasm</keyword>
<dbReference type="GO" id="GO:0031941">
    <property type="term" value="C:filamentous actin"/>
    <property type="evidence" value="ECO:0007669"/>
    <property type="project" value="TreeGrafter"/>
</dbReference>
<dbReference type="InterPro" id="IPR006643">
    <property type="entry name" value="Zasp-like_motif"/>
</dbReference>
<dbReference type="AlphaFoldDB" id="A0A448XMK9"/>
<dbReference type="GO" id="GO:0001725">
    <property type="term" value="C:stress fiber"/>
    <property type="evidence" value="ECO:0007669"/>
    <property type="project" value="TreeGrafter"/>
</dbReference>
<dbReference type="GO" id="GO:0005912">
    <property type="term" value="C:adherens junction"/>
    <property type="evidence" value="ECO:0007669"/>
    <property type="project" value="TreeGrafter"/>
</dbReference>
<dbReference type="EMBL" id="CAAALY010264072">
    <property type="protein sequence ID" value="VEL40210.1"/>
    <property type="molecule type" value="Genomic_DNA"/>
</dbReference>
<dbReference type="Proteomes" id="UP000784294">
    <property type="component" value="Unassembled WGS sequence"/>
</dbReference>
<dbReference type="SMART" id="SM00228">
    <property type="entry name" value="PDZ"/>
    <property type="match status" value="1"/>
</dbReference>
<name>A0A448XMK9_9PLAT</name>
<dbReference type="SMART" id="SM00735">
    <property type="entry name" value="ZM"/>
    <property type="match status" value="1"/>
</dbReference>
<evidence type="ECO:0000259" key="9">
    <source>
        <dbReference type="PROSITE" id="PS50106"/>
    </source>
</evidence>
<evidence type="ECO:0000256" key="1">
    <source>
        <dbReference type="ARBA" id="ARBA00004496"/>
    </source>
</evidence>
<dbReference type="PANTHER" id="PTHR24214">
    <property type="entry name" value="PDZ AND LIM DOMAIN PROTEIN ZASP"/>
    <property type="match status" value="1"/>
</dbReference>
<reference evidence="10" key="1">
    <citation type="submission" date="2018-11" db="EMBL/GenBank/DDBJ databases">
        <authorList>
            <consortium name="Pathogen Informatics"/>
        </authorList>
    </citation>
    <scope>NUCLEOTIDE SEQUENCE</scope>
</reference>
<dbReference type="GO" id="GO:0051371">
    <property type="term" value="F:muscle alpha-actinin binding"/>
    <property type="evidence" value="ECO:0007669"/>
    <property type="project" value="TreeGrafter"/>
</dbReference>
<proteinExistence type="predicted"/>
<dbReference type="GO" id="GO:0005737">
    <property type="term" value="C:cytoplasm"/>
    <property type="evidence" value="ECO:0007669"/>
    <property type="project" value="UniProtKB-SubCell"/>
</dbReference>
<keyword evidence="5 6" id="KW-0440">LIM domain</keyword>
<dbReference type="FunFam" id="2.30.42.10:FF:000055">
    <property type="entry name" value="PDZ and LIM domain protein 3"/>
    <property type="match status" value="1"/>
</dbReference>
<dbReference type="InterPro" id="IPR036034">
    <property type="entry name" value="PDZ_sf"/>
</dbReference>
<evidence type="ECO:0000256" key="4">
    <source>
        <dbReference type="ARBA" id="ARBA00022833"/>
    </source>
</evidence>
<dbReference type="Pfam" id="PF00595">
    <property type="entry name" value="PDZ"/>
    <property type="match status" value="1"/>
</dbReference>
<dbReference type="PROSITE" id="PS50106">
    <property type="entry name" value="PDZ"/>
    <property type="match status" value="1"/>
</dbReference>
<dbReference type="SUPFAM" id="SSF50156">
    <property type="entry name" value="PDZ domain-like"/>
    <property type="match status" value="1"/>
</dbReference>
<dbReference type="Gene3D" id="2.30.42.10">
    <property type="match status" value="1"/>
</dbReference>
<feature type="region of interest" description="Disordered" evidence="7">
    <location>
        <begin position="206"/>
        <end position="228"/>
    </location>
</feature>
<dbReference type="SUPFAM" id="SSF57716">
    <property type="entry name" value="Glucocorticoid receptor-like (DNA-binding domain)"/>
    <property type="match status" value="1"/>
</dbReference>
<feature type="domain" description="PDZ" evidence="9">
    <location>
        <begin position="7"/>
        <end position="90"/>
    </location>
</feature>
<dbReference type="GO" id="GO:0030036">
    <property type="term" value="P:actin cytoskeleton organization"/>
    <property type="evidence" value="ECO:0007669"/>
    <property type="project" value="TreeGrafter"/>
</dbReference>
<dbReference type="PANTHER" id="PTHR24214:SF38">
    <property type="entry name" value="PDZ AND LIM DOMAIN PROTEIN ZASP-RELATED"/>
    <property type="match status" value="1"/>
</dbReference>
<dbReference type="InterPro" id="IPR050604">
    <property type="entry name" value="PDZ-LIM_domain"/>
</dbReference>
<keyword evidence="11" id="KW-1185">Reference proteome</keyword>
<dbReference type="Gene3D" id="2.10.110.10">
    <property type="entry name" value="Cysteine Rich Protein"/>
    <property type="match status" value="1"/>
</dbReference>
<evidence type="ECO:0000256" key="5">
    <source>
        <dbReference type="ARBA" id="ARBA00023038"/>
    </source>
</evidence>
<keyword evidence="3 6" id="KW-0479">Metal-binding</keyword>
<dbReference type="GO" id="GO:0003779">
    <property type="term" value="F:actin binding"/>
    <property type="evidence" value="ECO:0007669"/>
    <property type="project" value="TreeGrafter"/>
</dbReference>
<evidence type="ECO:0008006" key="12">
    <source>
        <dbReference type="Google" id="ProtNLM"/>
    </source>
</evidence>
<dbReference type="OrthoDB" id="1293114at2759"/>
<dbReference type="CDD" id="cd23068">
    <property type="entry name" value="PDZ_ZASP52-like"/>
    <property type="match status" value="1"/>
</dbReference>
<gene>
    <name evidence="10" type="ORF">PXEA_LOCUS33650</name>
</gene>
<evidence type="ECO:0000256" key="3">
    <source>
        <dbReference type="ARBA" id="ARBA00022723"/>
    </source>
</evidence>
<evidence type="ECO:0000256" key="6">
    <source>
        <dbReference type="PROSITE-ProRule" id="PRU00125"/>
    </source>
</evidence>
<comment type="subcellular location">
    <subcellularLocation>
        <location evidence="1">Cytoplasm</location>
    </subcellularLocation>
</comment>
<dbReference type="GO" id="GO:0061061">
    <property type="term" value="P:muscle structure development"/>
    <property type="evidence" value="ECO:0007669"/>
    <property type="project" value="TreeGrafter"/>
</dbReference>
<evidence type="ECO:0000256" key="2">
    <source>
        <dbReference type="ARBA" id="ARBA00022490"/>
    </source>
</evidence>
<dbReference type="GO" id="GO:0046872">
    <property type="term" value="F:metal ion binding"/>
    <property type="evidence" value="ECO:0007669"/>
    <property type="project" value="UniProtKB-KW"/>
</dbReference>
<sequence length="316" mass="33526">MASQLVRVQLRRVDSSTPWGFRLDGGVDVARSLRLQRVTPGGLAERHGLRSGDHVVRINQSDTGWMRHEDAKMEIIRSSNDIDLMIRRDCPASPTPTATATATLMPSGAWRPKVVSCVQLSPGGRAGDGDGYGYGDGDVDAIGVTHNASPLPYAAEAPAPAPGRSLVAHGFDGRLRQVGHSAYNSPMGLYTQHSVDEAFRQTVSSALSAPLASPSPSTQQPQPRGLGAATATAGRLLAQTPTLMHCGACGEGIKGVFVKVQGRVPMHPACLKCCKCGVGLRNVGYFFIDERLFCETHAKLAAPPPQPGMKPVVVYK</sequence>
<evidence type="ECO:0000313" key="11">
    <source>
        <dbReference type="Proteomes" id="UP000784294"/>
    </source>
</evidence>
<evidence type="ECO:0000313" key="10">
    <source>
        <dbReference type="EMBL" id="VEL40210.1"/>
    </source>
</evidence>
<evidence type="ECO:0000256" key="7">
    <source>
        <dbReference type="SAM" id="MobiDB-lite"/>
    </source>
</evidence>
<comment type="caution">
    <text evidence="10">The sequence shown here is derived from an EMBL/GenBank/DDBJ whole genome shotgun (WGS) entry which is preliminary data.</text>
</comment>
<keyword evidence="4 6" id="KW-0862">Zinc</keyword>
<dbReference type="InterPro" id="IPR001781">
    <property type="entry name" value="Znf_LIM"/>
</dbReference>
<dbReference type="SMART" id="SM00132">
    <property type="entry name" value="LIM"/>
    <property type="match status" value="1"/>
</dbReference>
<evidence type="ECO:0000259" key="8">
    <source>
        <dbReference type="PROSITE" id="PS50023"/>
    </source>
</evidence>
<accession>A0A448XMK9</accession>
<organism evidence="10 11">
    <name type="scientific">Protopolystoma xenopodis</name>
    <dbReference type="NCBI Taxonomy" id="117903"/>
    <lineage>
        <taxon>Eukaryota</taxon>
        <taxon>Metazoa</taxon>
        <taxon>Spiralia</taxon>
        <taxon>Lophotrochozoa</taxon>
        <taxon>Platyhelminthes</taxon>
        <taxon>Monogenea</taxon>
        <taxon>Polyopisthocotylea</taxon>
        <taxon>Polystomatidea</taxon>
        <taxon>Polystomatidae</taxon>
        <taxon>Protopolystoma</taxon>
    </lineage>
</organism>
<dbReference type="InterPro" id="IPR001478">
    <property type="entry name" value="PDZ"/>
</dbReference>